<feature type="domain" description="Four-carbon acid sugar kinase nucleotide binding" evidence="8">
    <location>
        <begin position="270"/>
        <end position="440"/>
    </location>
</feature>
<keyword evidence="5" id="KW-0067">ATP-binding</keyword>
<evidence type="ECO:0000256" key="2">
    <source>
        <dbReference type="ARBA" id="ARBA00022679"/>
    </source>
</evidence>
<dbReference type="KEGG" id="llp:GH975_02710"/>
<dbReference type="Pfam" id="PF07005">
    <property type="entry name" value="SBD_N"/>
    <property type="match status" value="1"/>
</dbReference>
<dbReference type="InterPro" id="IPR037051">
    <property type="entry name" value="4-carb_acid_sugar_kinase_N_sf"/>
</dbReference>
<protein>
    <submittedName>
        <fullName evidence="9">Four-carbon acid sugar kinase family protein</fullName>
    </submittedName>
</protein>
<keyword evidence="4 9" id="KW-0418">Kinase</keyword>
<dbReference type="InterPro" id="IPR010737">
    <property type="entry name" value="4-carb_acid_sugar_kinase_N"/>
</dbReference>
<sequence>MTALPDGPLIAWVGDDFTGAAATLEVLTFAGLASVLFLTAPTAAQRDRFKGARGIGLASTARAQSPAWMDHHLPAAFDALRGFGAPIIHYKVCSTLDSAPGIGSIGRAIELGRKAFADTWVAVLIAAPQLRRYQAFGHLFAGAPGGVYRLDRHPSMAHHPVTPMHESDVCRHLAAQTDAKFGVISLEDLADDAERALAHCQAAKQSVIAFDAMTDADMAIIGGLLWRHQPRFVVGSQGIQYALVEHWRASGQLPAPPTAANAGPVACLPVVSGSVSPVSAAQIAWAEHNGFAVIQLDAAGLARGDAGIVQAALDAALIAIDDGRDPLICSARGPDDPAVAALTDTVNQLGLNLDQVQAEIGAALGQLLKSVLLTTGLRRAVVAGGDSAGFVCQCMDIYALTALAQTVPGAPLMQAHSEDPAWQGLELALKGGQMGSADFFGWIKAGAGPQ</sequence>
<feature type="domain" description="Four-carbon acid sugar kinase N-terminal" evidence="7">
    <location>
        <begin position="10"/>
        <end position="243"/>
    </location>
</feature>
<evidence type="ECO:0000313" key="10">
    <source>
        <dbReference type="Proteomes" id="UP000388235"/>
    </source>
</evidence>
<dbReference type="SUPFAM" id="SSF142764">
    <property type="entry name" value="YgbK-like"/>
    <property type="match status" value="1"/>
</dbReference>
<evidence type="ECO:0000256" key="5">
    <source>
        <dbReference type="ARBA" id="ARBA00022840"/>
    </source>
</evidence>
<evidence type="ECO:0000313" key="9">
    <source>
        <dbReference type="EMBL" id="QGG79536.1"/>
    </source>
</evidence>
<dbReference type="OrthoDB" id="191465at2"/>
<keyword evidence="2" id="KW-0808">Transferase</keyword>
<evidence type="ECO:0000256" key="6">
    <source>
        <dbReference type="ARBA" id="ARBA00023277"/>
    </source>
</evidence>
<dbReference type="InterPro" id="IPR042213">
    <property type="entry name" value="NBD_C_sf"/>
</dbReference>
<dbReference type="GO" id="GO:0016301">
    <property type="term" value="F:kinase activity"/>
    <property type="evidence" value="ECO:0007669"/>
    <property type="project" value="UniProtKB-KW"/>
</dbReference>
<dbReference type="Proteomes" id="UP000388235">
    <property type="component" value="Chromosome"/>
</dbReference>
<dbReference type="Pfam" id="PF17042">
    <property type="entry name" value="NBD_C"/>
    <property type="match status" value="1"/>
</dbReference>
<comment type="similarity">
    <text evidence="1">Belongs to the four-carbon acid sugar kinase family.</text>
</comment>
<reference evidence="9 10" key="1">
    <citation type="submission" date="2019-11" db="EMBL/GenBank/DDBJ databases">
        <authorList>
            <person name="Khan S.A."/>
            <person name="Jeon C.O."/>
            <person name="Chun B.H."/>
        </authorList>
    </citation>
    <scope>NUCLEOTIDE SEQUENCE [LARGE SCALE GENOMIC DNA]</scope>
    <source>
        <strain evidence="9 10">IMCC 1097</strain>
    </source>
</reference>
<dbReference type="RefSeq" id="WP_153713040.1">
    <property type="nucleotide sequence ID" value="NZ_CP045871.1"/>
</dbReference>
<dbReference type="AlphaFoldDB" id="A0A5Q2QBZ9"/>
<name>A0A5Q2QBZ9_9GAMM</name>
<evidence type="ECO:0000256" key="4">
    <source>
        <dbReference type="ARBA" id="ARBA00022777"/>
    </source>
</evidence>
<keyword evidence="10" id="KW-1185">Reference proteome</keyword>
<keyword evidence="3" id="KW-0547">Nucleotide-binding</keyword>
<dbReference type="Gene3D" id="3.40.50.10840">
    <property type="entry name" value="Putative sugar-binding, N-terminal domain"/>
    <property type="match status" value="1"/>
</dbReference>
<organism evidence="9 10">
    <name type="scientific">Litorivicinus lipolyticus</name>
    <dbReference type="NCBI Taxonomy" id="418701"/>
    <lineage>
        <taxon>Bacteria</taxon>
        <taxon>Pseudomonadati</taxon>
        <taxon>Pseudomonadota</taxon>
        <taxon>Gammaproteobacteria</taxon>
        <taxon>Oceanospirillales</taxon>
        <taxon>Litorivicinaceae</taxon>
        <taxon>Litorivicinus</taxon>
    </lineage>
</organism>
<dbReference type="GO" id="GO:0005524">
    <property type="term" value="F:ATP binding"/>
    <property type="evidence" value="ECO:0007669"/>
    <property type="project" value="UniProtKB-KW"/>
</dbReference>
<dbReference type="Gene3D" id="3.40.980.20">
    <property type="entry name" value="Four-carbon acid sugar kinase, nucleotide binding domain"/>
    <property type="match status" value="1"/>
</dbReference>
<evidence type="ECO:0000259" key="8">
    <source>
        <dbReference type="Pfam" id="PF17042"/>
    </source>
</evidence>
<keyword evidence="6" id="KW-0119">Carbohydrate metabolism</keyword>
<proteinExistence type="inferred from homology"/>
<evidence type="ECO:0000259" key="7">
    <source>
        <dbReference type="Pfam" id="PF07005"/>
    </source>
</evidence>
<accession>A0A5Q2QBZ9</accession>
<dbReference type="EMBL" id="CP045871">
    <property type="protein sequence ID" value="QGG79536.1"/>
    <property type="molecule type" value="Genomic_DNA"/>
</dbReference>
<gene>
    <name evidence="9" type="ORF">GH975_02710</name>
</gene>
<evidence type="ECO:0000256" key="1">
    <source>
        <dbReference type="ARBA" id="ARBA00005715"/>
    </source>
</evidence>
<evidence type="ECO:0000256" key="3">
    <source>
        <dbReference type="ARBA" id="ARBA00022741"/>
    </source>
</evidence>
<dbReference type="InterPro" id="IPR031475">
    <property type="entry name" value="NBD_C"/>
</dbReference>